<evidence type="ECO:0000313" key="1">
    <source>
        <dbReference type="EMBL" id="QUD88070.1"/>
    </source>
</evidence>
<dbReference type="RefSeq" id="WP_211938121.1">
    <property type="nucleotide sequence ID" value="NZ_CP073078.1"/>
</dbReference>
<gene>
    <name evidence="1" type="ORF">KCG34_24065</name>
</gene>
<protein>
    <submittedName>
        <fullName evidence="1">Uncharacterized protein</fullName>
    </submittedName>
</protein>
<keyword evidence="2" id="KW-1185">Reference proteome</keyword>
<proteinExistence type="predicted"/>
<organism evidence="1 2">
    <name type="scientific">Phenylobacterium montanum</name>
    <dbReference type="NCBI Taxonomy" id="2823693"/>
    <lineage>
        <taxon>Bacteria</taxon>
        <taxon>Pseudomonadati</taxon>
        <taxon>Pseudomonadota</taxon>
        <taxon>Alphaproteobacteria</taxon>
        <taxon>Caulobacterales</taxon>
        <taxon>Caulobacteraceae</taxon>
        <taxon>Phenylobacterium</taxon>
    </lineage>
</organism>
<accession>A0A975FZ29</accession>
<dbReference type="EMBL" id="CP073078">
    <property type="protein sequence ID" value="QUD88070.1"/>
    <property type="molecule type" value="Genomic_DNA"/>
</dbReference>
<dbReference type="KEGG" id="caul:KCG34_24065"/>
<reference evidence="1" key="1">
    <citation type="submission" date="2021-04" db="EMBL/GenBank/DDBJ databases">
        <title>The complete genome sequence of Caulobacter sp. S6.</title>
        <authorList>
            <person name="Tang Y."/>
            <person name="Ouyang W."/>
            <person name="Liu Q."/>
            <person name="Huang B."/>
            <person name="Guo Z."/>
            <person name="Lei P."/>
        </authorList>
    </citation>
    <scope>NUCLEOTIDE SEQUENCE</scope>
    <source>
        <strain evidence="1">S6</strain>
    </source>
</reference>
<sequence length="99" mass="11083">MGVTTNSWLELPFKAMQLGVEAQTVISLRLLKLTFGGPSAFAEAERMVSEKALAAMDAQTDFLSHALVGRPHRASSRALTLYRHRVRANRRRLTKQFQA</sequence>
<dbReference type="Proteomes" id="UP000676409">
    <property type="component" value="Chromosome"/>
</dbReference>
<name>A0A975FZ29_9CAUL</name>
<evidence type="ECO:0000313" key="2">
    <source>
        <dbReference type="Proteomes" id="UP000676409"/>
    </source>
</evidence>
<dbReference type="AlphaFoldDB" id="A0A975FZ29"/>